<dbReference type="PRINTS" id="PR00119">
    <property type="entry name" value="CATATPASE"/>
</dbReference>
<feature type="transmembrane region" description="Helical" evidence="12">
    <location>
        <begin position="385"/>
        <end position="417"/>
    </location>
</feature>
<keyword evidence="8 12" id="KW-0067">ATP-binding</keyword>
<reference evidence="14" key="1">
    <citation type="submission" date="2023-03" db="EMBL/GenBank/DDBJ databases">
        <authorList>
            <person name="Steffen K."/>
            <person name="Cardenas P."/>
        </authorList>
    </citation>
    <scope>NUCLEOTIDE SEQUENCE</scope>
</reference>
<keyword evidence="6 12" id="KW-0547">Nucleotide-binding</keyword>
<evidence type="ECO:0000256" key="7">
    <source>
        <dbReference type="ARBA" id="ARBA00022796"/>
    </source>
</evidence>
<dbReference type="GO" id="GO:0005524">
    <property type="term" value="F:ATP binding"/>
    <property type="evidence" value="ECO:0007669"/>
    <property type="project" value="UniProtKB-UniRule"/>
</dbReference>
<dbReference type="Gene3D" id="3.40.1110.10">
    <property type="entry name" value="Calcium-transporting ATPase, cytoplasmic domain N"/>
    <property type="match status" value="1"/>
</dbReference>
<dbReference type="EC" id="7.2.2.8" evidence="3"/>
<dbReference type="GO" id="GO:0016887">
    <property type="term" value="F:ATP hydrolysis activity"/>
    <property type="evidence" value="ECO:0007669"/>
    <property type="project" value="InterPro"/>
</dbReference>
<feature type="domain" description="HMA" evidence="13">
    <location>
        <begin position="7"/>
        <end position="77"/>
    </location>
</feature>
<dbReference type="PROSITE" id="PS01047">
    <property type="entry name" value="HMA_1"/>
    <property type="match status" value="1"/>
</dbReference>
<evidence type="ECO:0000313" key="14">
    <source>
        <dbReference type="EMBL" id="CAI8013687.1"/>
    </source>
</evidence>
<keyword evidence="7" id="KW-0813">Transport</keyword>
<gene>
    <name evidence="14" type="ORF">GBAR_LOCUS8640</name>
</gene>
<proteinExistence type="inferred from homology"/>
<dbReference type="CDD" id="cd00371">
    <property type="entry name" value="HMA"/>
    <property type="match status" value="1"/>
</dbReference>
<keyword evidence="5 12" id="KW-0479">Metal-binding</keyword>
<comment type="similarity">
    <text evidence="2 12">Belongs to the cation transport ATPase (P-type) (TC 3.A.3) family. Type IB subfamily.</text>
</comment>
<comment type="subcellular location">
    <subcellularLocation>
        <location evidence="1">Golgi apparatus</location>
        <location evidence="1">trans-Golgi network membrane</location>
        <topology evidence="1">Multi-pass membrane protein</topology>
    </subcellularLocation>
    <subcellularLocation>
        <location evidence="12">Membrane</location>
    </subcellularLocation>
</comment>
<dbReference type="PRINTS" id="PR00943">
    <property type="entry name" value="CUATPASE"/>
</dbReference>
<dbReference type="Gene3D" id="3.40.50.1000">
    <property type="entry name" value="HAD superfamily/HAD-like"/>
    <property type="match status" value="1"/>
</dbReference>
<protein>
    <recommendedName>
        <fullName evidence="3">P-type Cu(+) transporter</fullName>
        <ecNumber evidence="3">7.2.2.8</ecNumber>
    </recommendedName>
</protein>
<dbReference type="Proteomes" id="UP001174909">
    <property type="component" value="Unassembled WGS sequence"/>
</dbReference>
<dbReference type="PROSITE" id="PS00154">
    <property type="entry name" value="ATPASE_E1_E2"/>
    <property type="match status" value="1"/>
</dbReference>
<evidence type="ECO:0000256" key="3">
    <source>
        <dbReference type="ARBA" id="ARBA00012517"/>
    </source>
</evidence>
<evidence type="ECO:0000256" key="2">
    <source>
        <dbReference type="ARBA" id="ARBA00006024"/>
    </source>
</evidence>
<dbReference type="EMBL" id="CASHTH010001285">
    <property type="protein sequence ID" value="CAI8013687.1"/>
    <property type="molecule type" value="Genomic_DNA"/>
</dbReference>
<dbReference type="Gene3D" id="2.70.150.10">
    <property type="entry name" value="Calcium-transporting ATPase, cytoplasmic transduction domain A"/>
    <property type="match status" value="1"/>
</dbReference>
<feature type="transmembrane region" description="Helical" evidence="12">
    <location>
        <begin position="357"/>
        <end position="379"/>
    </location>
</feature>
<feature type="transmembrane region" description="Helical" evidence="12">
    <location>
        <begin position="204"/>
        <end position="222"/>
    </location>
</feature>
<dbReference type="FunFam" id="2.70.150.10:FF:000002">
    <property type="entry name" value="Copper-transporting ATPase 1, putative"/>
    <property type="match status" value="1"/>
</dbReference>
<dbReference type="InterPro" id="IPR006121">
    <property type="entry name" value="HMA_dom"/>
</dbReference>
<dbReference type="Pfam" id="PF00122">
    <property type="entry name" value="E1-E2_ATPase"/>
    <property type="match status" value="1"/>
</dbReference>
<dbReference type="SUPFAM" id="SSF81660">
    <property type="entry name" value="Metal cation-transporting ATPase, ATP-binding domain N"/>
    <property type="match status" value="1"/>
</dbReference>
<dbReference type="InterPro" id="IPR023214">
    <property type="entry name" value="HAD_sf"/>
</dbReference>
<dbReference type="SUPFAM" id="SSF55008">
    <property type="entry name" value="HMA, heavy metal-associated domain"/>
    <property type="match status" value="1"/>
</dbReference>
<dbReference type="InterPro" id="IPR059000">
    <property type="entry name" value="ATPase_P-type_domA"/>
</dbReference>
<dbReference type="InterPro" id="IPR023299">
    <property type="entry name" value="ATPase_P-typ_cyto_dom_N"/>
</dbReference>
<dbReference type="InterPro" id="IPR027256">
    <property type="entry name" value="P-typ_ATPase_IB"/>
</dbReference>
<evidence type="ECO:0000313" key="15">
    <source>
        <dbReference type="Proteomes" id="UP001174909"/>
    </source>
</evidence>
<dbReference type="SUPFAM" id="SSF81665">
    <property type="entry name" value="Calcium ATPase, transmembrane domain M"/>
    <property type="match status" value="1"/>
</dbReference>
<keyword evidence="7" id="KW-0406">Ion transport</keyword>
<dbReference type="Pfam" id="PF00702">
    <property type="entry name" value="Hydrolase"/>
    <property type="match status" value="1"/>
</dbReference>
<dbReference type="NCBIfam" id="TIGR01494">
    <property type="entry name" value="ATPase_P-type"/>
    <property type="match status" value="1"/>
</dbReference>
<dbReference type="AlphaFoldDB" id="A0AA35RM99"/>
<feature type="transmembrane region" description="Helical" evidence="12">
    <location>
        <begin position="101"/>
        <end position="123"/>
    </location>
</feature>
<evidence type="ECO:0000256" key="6">
    <source>
        <dbReference type="ARBA" id="ARBA00022741"/>
    </source>
</evidence>
<keyword evidence="9" id="KW-1278">Translocase</keyword>
<dbReference type="GO" id="GO:0055070">
    <property type="term" value="P:copper ion homeostasis"/>
    <property type="evidence" value="ECO:0007669"/>
    <property type="project" value="TreeGrafter"/>
</dbReference>
<dbReference type="InterPro" id="IPR018303">
    <property type="entry name" value="ATPase_P-typ_P_site"/>
</dbReference>
<dbReference type="GO" id="GO:0016020">
    <property type="term" value="C:membrane"/>
    <property type="evidence" value="ECO:0007669"/>
    <property type="project" value="UniProtKB-SubCell"/>
</dbReference>
<feature type="transmembrane region" description="Helical" evidence="12">
    <location>
        <begin position="135"/>
        <end position="158"/>
    </location>
</feature>
<dbReference type="InterPro" id="IPR001757">
    <property type="entry name" value="P_typ_ATPase"/>
</dbReference>
<keyword evidence="15" id="KW-1185">Reference proteome</keyword>
<organism evidence="14 15">
    <name type="scientific">Geodia barretti</name>
    <name type="common">Barrett's horny sponge</name>
    <dbReference type="NCBI Taxonomy" id="519541"/>
    <lineage>
        <taxon>Eukaryota</taxon>
        <taxon>Metazoa</taxon>
        <taxon>Porifera</taxon>
        <taxon>Demospongiae</taxon>
        <taxon>Heteroscleromorpha</taxon>
        <taxon>Tetractinellida</taxon>
        <taxon>Astrophorina</taxon>
        <taxon>Geodiidae</taxon>
        <taxon>Geodia</taxon>
    </lineage>
</organism>
<keyword evidence="7" id="KW-0186">Copper</keyword>
<comment type="caution">
    <text evidence="14">The sequence shown here is derived from an EMBL/GenBank/DDBJ whole genome shotgun (WGS) entry which is preliminary data.</text>
</comment>
<accession>A0AA35RM99</accession>
<evidence type="ECO:0000256" key="8">
    <source>
        <dbReference type="ARBA" id="ARBA00022840"/>
    </source>
</evidence>
<dbReference type="PANTHER" id="PTHR43520">
    <property type="entry name" value="ATP7, ISOFORM B"/>
    <property type="match status" value="1"/>
</dbReference>
<dbReference type="GO" id="GO:0043682">
    <property type="term" value="F:P-type divalent copper transporter activity"/>
    <property type="evidence" value="ECO:0007669"/>
    <property type="project" value="TreeGrafter"/>
</dbReference>
<keyword evidence="10 12" id="KW-1133">Transmembrane helix</keyword>
<dbReference type="InterPro" id="IPR023298">
    <property type="entry name" value="ATPase_P-typ_TM_dom_sf"/>
</dbReference>
<dbReference type="SUPFAM" id="SSF81653">
    <property type="entry name" value="Calcium ATPase, transduction domain A"/>
    <property type="match status" value="1"/>
</dbReference>
<dbReference type="GO" id="GO:0005507">
    <property type="term" value="F:copper ion binding"/>
    <property type="evidence" value="ECO:0007669"/>
    <property type="project" value="TreeGrafter"/>
</dbReference>
<evidence type="ECO:0000256" key="11">
    <source>
        <dbReference type="ARBA" id="ARBA00023136"/>
    </source>
</evidence>
<dbReference type="PANTHER" id="PTHR43520:SF8">
    <property type="entry name" value="P-TYPE CU(+) TRANSPORTER"/>
    <property type="match status" value="1"/>
</dbReference>
<evidence type="ECO:0000256" key="5">
    <source>
        <dbReference type="ARBA" id="ARBA00022723"/>
    </source>
</evidence>
<evidence type="ECO:0000256" key="1">
    <source>
        <dbReference type="ARBA" id="ARBA00004166"/>
    </source>
</evidence>
<keyword evidence="4 12" id="KW-0812">Transmembrane</keyword>
<keyword evidence="11 12" id="KW-0472">Membrane</keyword>
<dbReference type="Pfam" id="PF00403">
    <property type="entry name" value="HMA"/>
    <property type="match status" value="1"/>
</dbReference>
<evidence type="ECO:0000256" key="4">
    <source>
        <dbReference type="ARBA" id="ARBA00022692"/>
    </source>
</evidence>
<dbReference type="InterPro" id="IPR017969">
    <property type="entry name" value="Heavy-metal-associated_CS"/>
</dbReference>
<sequence length="513" mass="53474">MPQSSPNTLVLPVAGMTCAACVYHVGEALRSVDGVTEVSVNLATERATISLGDADVAGAPDLETLAKAVADAGYRLDTNPQTADGDRGAGPRAQEEQRLRIRLIVAALGGGALLLGSFPALPWTPGLLTLWWYPLLLWAAATPVQLWAGWSFYTAGWAGLRRRQPNMHTLIALGTSVAYGYSVVVVLTTLLAPGALGSTGAHQLHFDMAAIIVALILLGRWLEARALSRTSGAIERLLDLRPQTAHLMAADGSISDVPVDHVEPGDTLAVRPGEQLPVDGEVASGATNVDQSALTGESMPAEKSAGDPVFAGTLNGNGAILMRATRVGLDTTLSQVIRLVEEAQGSAAPVQRLADRVAAWFVPAVGLIALAAAILWLFFGPDPPVRYAMLTLVAVFIIACPCALGLATPTAIIVGVGRSAERGILVRSAAALETAHRVDVVVLDKTGTLTTGQPEVTDVVSAPGVLAADVLRCAASVETLSEHPISRAVLRRAHDEDLSLTPARISLPAPARE</sequence>
<evidence type="ECO:0000256" key="12">
    <source>
        <dbReference type="RuleBase" id="RU362081"/>
    </source>
</evidence>
<dbReference type="Gene3D" id="3.30.70.100">
    <property type="match status" value="1"/>
</dbReference>
<feature type="transmembrane region" description="Helical" evidence="12">
    <location>
        <begin position="170"/>
        <end position="192"/>
    </location>
</feature>
<keyword evidence="7" id="KW-0187">Copper transport</keyword>
<dbReference type="PROSITE" id="PS50846">
    <property type="entry name" value="HMA_2"/>
    <property type="match status" value="1"/>
</dbReference>
<dbReference type="GO" id="GO:0140581">
    <property type="term" value="F:P-type monovalent copper transporter activity"/>
    <property type="evidence" value="ECO:0007669"/>
    <property type="project" value="UniProtKB-EC"/>
</dbReference>
<evidence type="ECO:0000256" key="9">
    <source>
        <dbReference type="ARBA" id="ARBA00022967"/>
    </source>
</evidence>
<dbReference type="GO" id="GO:0005802">
    <property type="term" value="C:trans-Golgi network"/>
    <property type="evidence" value="ECO:0007669"/>
    <property type="project" value="UniProtKB-ARBA"/>
</dbReference>
<dbReference type="InterPro" id="IPR008250">
    <property type="entry name" value="ATPase_P-typ_transduc_dom_A_sf"/>
</dbReference>
<name>A0AA35RM99_GEOBA</name>
<evidence type="ECO:0000259" key="13">
    <source>
        <dbReference type="PROSITE" id="PS50846"/>
    </source>
</evidence>
<dbReference type="NCBIfam" id="TIGR01525">
    <property type="entry name" value="ATPase-IB_hvy"/>
    <property type="match status" value="1"/>
</dbReference>
<dbReference type="InterPro" id="IPR036163">
    <property type="entry name" value="HMA_dom_sf"/>
</dbReference>
<evidence type="ECO:0000256" key="10">
    <source>
        <dbReference type="ARBA" id="ARBA00022989"/>
    </source>
</evidence>